<feature type="transmembrane region" description="Helical" evidence="1">
    <location>
        <begin position="21"/>
        <end position="38"/>
    </location>
</feature>
<keyword evidence="1" id="KW-1133">Transmembrane helix</keyword>
<evidence type="ECO:0000313" key="2">
    <source>
        <dbReference type="EMBL" id="KDQ52802.1"/>
    </source>
</evidence>
<reference evidence="3" key="1">
    <citation type="journal article" date="2014" name="Proc. Natl. Acad. Sci. U.S.A.">
        <title>Extensive sampling of basidiomycete genomes demonstrates inadequacy of the white-rot/brown-rot paradigm for wood decay fungi.</title>
        <authorList>
            <person name="Riley R."/>
            <person name="Salamov A.A."/>
            <person name="Brown D.W."/>
            <person name="Nagy L.G."/>
            <person name="Floudas D."/>
            <person name="Held B.W."/>
            <person name="Levasseur A."/>
            <person name="Lombard V."/>
            <person name="Morin E."/>
            <person name="Otillar R."/>
            <person name="Lindquist E.A."/>
            <person name="Sun H."/>
            <person name="LaButti K.M."/>
            <person name="Schmutz J."/>
            <person name="Jabbour D."/>
            <person name="Luo H."/>
            <person name="Baker S.E."/>
            <person name="Pisabarro A.G."/>
            <person name="Walton J.D."/>
            <person name="Blanchette R.A."/>
            <person name="Henrissat B."/>
            <person name="Martin F."/>
            <person name="Cullen D."/>
            <person name="Hibbett D.S."/>
            <person name="Grigoriev I.V."/>
        </authorList>
    </citation>
    <scope>NUCLEOTIDE SEQUENCE [LARGE SCALE GENOMIC DNA]</scope>
    <source>
        <strain evidence="3">MUCL 33604</strain>
    </source>
</reference>
<dbReference type="InParanoid" id="A0A067PNC8"/>
<proteinExistence type="predicted"/>
<dbReference type="Proteomes" id="UP000027265">
    <property type="component" value="Unassembled WGS sequence"/>
</dbReference>
<organism evidence="2 3">
    <name type="scientific">Jaapia argillacea MUCL 33604</name>
    <dbReference type="NCBI Taxonomy" id="933084"/>
    <lineage>
        <taxon>Eukaryota</taxon>
        <taxon>Fungi</taxon>
        <taxon>Dikarya</taxon>
        <taxon>Basidiomycota</taxon>
        <taxon>Agaricomycotina</taxon>
        <taxon>Agaricomycetes</taxon>
        <taxon>Agaricomycetidae</taxon>
        <taxon>Jaapiales</taxon>
        <taxon>Jaapiaceae</taxon>
        <taxon>Jaapia</taxon>
    </lineage>
</organism>
<gene>
    <name evidence="2" type="ORF">JAAARDRAFT_72828</name>
</gene>
<sequence>MADPVFIDRRRRRRCQWMARFSWVGIIVTLLVLISQLYQYRPAPHRRHGQRPVREVFGDYETHCSWWDTPMRCASVETRLARFTADQVRHATNILALIQDSGLPPLRFYLTSPVEEAALNLSIVLRSPQPGLADDFDQLNRYTNNALRLFLIADHKLLFQYQRYGCEQRSLSTPIAALHLAQEYRSHCGSGLKLSSPQCESTARQAMHVFSALGPNLVQSLNLCFNSFPRHLDPFIERSKPMVRSGEMIMAKLEAEMDHLNALRKDLPFYDNWFIYWAFRGFRRSQTLLLEEDLVTMNSGMEVARRHTEAMRAIKDNMEDVRYYIYWYNATMDNSSPGYHPSGLRTLNEEVATLDELWSHLIRETDFAVRLLHQSQSDTSIPRRRQLESLPQAPSWSSLQF</sequence>
<keyword evidence="1" id="KW-0812">Transmembrane</keyword>
<accession>A0A067PNC8</accession>
<protein>
    <submittedName>
        <fullName evidence="2">Uncharacterized protein</fullName>
    </submittedName>
</protein>
<keyword evidence="3" id="KW-1185">Reference proteome</keyword>
<evidence type="ECO:0000256" key="1">
    <source>
        <dbReference type="SAM" id="Phobius"/>
    </source>
</evidence>
<dbReference type="EMBL" id="KL197737">
    <property type="protein sequence ID" value="KDQ52802.1"/>
    <property type="molecule type" value="Genomic_DNA"/>
</dbReference>
<evidence type="ECO:0000313" key="3">
    <source>
        <dbReference type="Proteomes" id="UP000027265"/>
    </source>
</evidence>
<keyword evidence="1" id="KW-0472">Membrane</keyword>
<name>A0A067PNC8_9AGAM</name>
<dbReference type="AlphaFoldDB" id="A0A067PNC8"/>
<dbReference type="HOGENOM" id="CLU_704107_0_0_1"/>